<dbReference type="Proteomes" id="UP000553209">
    <property type="component" value="Unassembled WGS sequence"/>
</dbReference>
<evidence type="ECO:0000313" key="4">
    <source>
        <dbReference type="Proteomes" id="UP000553209"/>
    </source>
</evidence>
<protein>
    <submittedName>
        <fullName evidence="3">Uncharacterized protein</fullName>
    </submittedName>
</protein>
<feature type="region of interest" description="Disordered" evidence="1">
    <location>
        <begin position="1"/>
        <end position="29"/>
    </location>
</feature>
<accession>A0A7X6RT94</accession>
<evidence type="ECO:0000256" key="1">
    <source>
        <dbReference type="SAM" id="MobiDB-lite"/>
    </source>
</evidence>
<dbReference type="EMBL" id="JAAXPG010000046">
    <property type="protein sequence ID" value="NKZ01861.1"/>
    <property type="molecule type" value="Genomic_DNA"/>
</dbReference>
<sequence>MPPGPDTPDRDDRRGIGPRPRTDGREPDSARRVTLAIALVVTFAFLLVTAAGLGWFLSDGGPLSGSGSAEERGDAADGGGAEESGSGENDAGETEGLPDDGTDAGADPPAGLAYELPGEEWRRLGDEEVPSEYSSYAVLGPAEDPDAVIVTGTEELGSVEPIAVAGVRLAVDMAADLAAEGGVWAEPSGETDVDGLPAFGATMGSDSGDTYGRFVIVELDDGRGAFMLGVNTAGGDGATEDIDAAFASVGTR</sequence>
<gene>
    <name evidence="3" type="ORF">HGB44_29975</name>
</gene>
<proteinExistence type="predicted"/>
<keyword evidence="4" id="KW-1185">Reference proteome</keyword>
<evidence type="ECO:0000313" key="3">
    <source>
        <dbReference type="EMBL" id="NKZ01861.1"/>
    </source>
</evidence>
<feature type="compositionally biased region" description="Acidic residues" evidence="1">
    <location>
        <begin position="90"/>
        <end position="102"/>
    </location>
</feature>
<feature type="region of interest" description="Disordered" evidence="1">
    <location>
        <begin position="63"/>
        <end position="113"/>
    </location>
</feature>
<reference evidence="3 4" key="1">
    <citation type="submission" date="2020-04" db="EMBL/GenBank/DDBJ databases">
        <title>MicrobeNet Type strains.</title>
        <authorList>
            <person name="Nicholson A.C."/>
        </authorList>
    </citation>
    <scope>NUCLEOTIDE SEQUENCE [LARGE SCALE GENOMIC DNA]</scope>
    <source>
        <strain evidence="3 4">ATCC 23612</strain>
    </source>
</reference>
<name>A0A7X6RT94_9ACTN</name>
<feature type="compositionally biased region" description="Basic and acidic residues" evidence="1">
    <location>
        <begin position="7"/>
        <end position="29"/>
    </location>
</feature>
<keyword evidence="2" id="KW-0472">Membrane</keyword>
<dbReference type="AlphaFoldDB" id="A0A7X6RT94"/>
<organism evidence="3 4">
    <name type="scientific">Nocardiopsis alborubida</name>
    <dbReference type="NCBI Taxonomy" id="146802"/>
    <lineage>
        <taxon>Bacteria</taxon>
        <taxon>Bacillati</taxon>
        <taxon>Actinomycetota</taxon>
        <taxon>Actinomycetes</taxon>
        <taxon>Streptosporangiales</taxon>
        <taxon>Nocardiopsidaceae</taxon>
        <taxon>Nocardiopsis</taxon>
    </lineage>
</organism>
<comment type="caution">
    <text evidence="3">The sequence shown here is derived from an EMBL/GenBank/DDBJ whole genome shotgun (WGS) entry which is preliminary data.</text>
</comment>
<feature type="transmembrane region" description="Helical" evidence="2">
    <location>
        <begin position="35"/>
        <end position="57"/>
    </location>
</feature>
<keyword evidence="2" id="KW-0812">Transmembrane</keyword>
<evidence type="ECO:0000256" key="2">
    <source>
        <dbReference type="SAM" id="Phobius"/>
    </source>
</evidence>
<keyword evidence="2" id="KW-1133">Transmembrane helix</keyword>
<dbReference type="RefSeq" id="WP_061083747.1">
    <property type="nucleotide sequence ID" value="NZ_JAAXPG010000046.1"/>
</dbReference>
<feature type="compositionally biased region" description="Low complexity" evidence="1">
    <location>
        <begin position="103"/>
        <end position="113"/>
    </location>
</feature>